<protein>
    <submittedName>
        <fullName evidence="2">Uncharacterized protein</fullName>
    </submittedName>
</protein>
<reference evidence="2" key="2">
    <citation type="journal article" date="2015" name="Data Brief">
        <title>Shoot transcriptome of the giant reed, Arundo donax.</title>
        <authorList>
            <person name="Barrero R.A."/>
            <person name="Guerrero F.D."/>
            <person name="Moolhuijzen P."/>
            <person name="Goolsby J.A."/>
            <person name="Tidwell J."/>
            <person name="Bellgard S.E."/>
            <person name="Bellgard M.I."/>
        </authorList>
    </citation>
    <scope>NUCLEOTIDE SEQUENCE</scope>
    <source>
        <tissue evidence="2">Shoot tissue taken approximately 20 cm above the soil surface</tissue>
    </source>
</reference>
<sequence length="35" mass="3971">MQPAIYYHSILPVAILSCSPSNLLLLITKLERKML</sequence>
<organism evidence="2">
    <name type="scientific">Arundo donax</name>
    <name type="common">Giant reed</name>
    <name type="synonym">Donax arundinaceus</name>
    <dbReference type="NCBI Taxonomy" id="35708"/>
    <lineage>
        <taxon>Eukaryota</taxon>
        <taxon>Viridiplantae</taxon>
        <taxon>Streptophyta</taxon>
        <taxon>Embryophyta</taxon>
        <taxon>Tracheophyta</taxon>
        <taxon>Spermatophyta</taxon>
        <taxon>Magnoliopsida</taxon>
        <taxon>Liliopsida</taxon>
        <taxon>Poales</taxon>
        <taxon>Poaceae</taxon>
        <taxon>PACMAD clade</taxon>
        <taxon>Arundinoideae</taxon>
        <taxon>Arundineae</taxon>
        <taxon>Arundo</taxon>
    </lineage>
</organism>
<evidence type="ECO:0000256" key="1">
    <source>
        <dbReference type="SAM" id="Phobius"/>
    </source>
</evidence>
<evidence type="ECO:0000313" key="2">
    <source>
        <dbReference type="EMBL" id="JAD80876.1"/>
    </source>
</evidence>
<dbReference type="AlphaFoldDB" id="A0A0A9CZ33"/>
<name>A0A0A9CZ33_ARUDO</name>
<keyword evidence="1" id="KW-0812">Transmembrane</keyword>
<reference evidence="2" key="1">
    <citation type="submission" date="2014-09" db="EMBL/GenBank/DDBJ databases">
        <authorList>
            <person name="Magalhaes I.L.F."/>
            <person name="Oliveira U."/>
            <person name="Santos F.R."/>
            <person name="Vidigal T.H.D.A."/>
            <person name="Brescovit A.D."/>
            <person name="Santos A.J."/>
        </authorList>
    </citation>
    <scope>NUCLEOTIDE SEQUENCE</scope>
    <source>
        <tissue evidence="2">Shoot tissue taken approximately 20 cm above the soil surface</tissue>
    </source>
</reference>
<proteinExistence type="predicted"/>
<feature type="transmembrane region" description="Helical" evidence="1">
    <location>
        <begin position="6"/>
        <end position="27"/>
    </location>
</feature>
<keyword evidence="1" id="KW-1133">Transmembrane helix</keyword>
<keyword evidence="1" id="KW-0472">Membrane</keyword>
<accession>A0A0A9CZ33</accession>
<dbReference type="EMBL" id="GBRH01217019">
    <property type="protein sequence ID" value="JAD80876.1"/>
    <property type="molecule type" value="Transcribed_RNA"/>
</dbReference>